<dbReference type="GO" id="GO:0009409">
    <property type="term" value="P:response to cold"/>
    <property type="evidence" value="ECO:0007669"/>
    <property type="project" value="InterPro"/>
</dbReference>
<accession>A0AAD5CF67</accession>
<name>A0AAD5CF67_AMBAR</name>
<dbReference type="GO" id="GO:0042752">
    <property type="term" value="P:regulation of circadian rhythm"/>
    <property type="evidence" value="ECO:0007669"/>
    <property type="project" value="InterPro"/>
</dbReference>
<evidence type="ECO:0000313" key="3">
    <source>
        <dbReference type="Proteomes" id="UP001206925"/>
    </source>
</evidence>
<evidence type="ECO:0000313" key="2">
    <source>
        <dbReference type="EMBL" id="KAI7740498.1"/>
    </source>
</evidence>
<feature type="region of interest" description="Disordered" evidence="1">
    <location>
        <begin position="189"/>
        <end position="219"/>
    </location>
</feature>
<dbReference type="AlphaFoldDB" id="A0AAD5CF67"/>
<sequence>MKKDLYCYCYIGDKSDNVSSSSSSSSATVTVTDMGGDDVLVNDFVEQEETSIMDSHKDESSKWTNKKHSLYLKSIEASFVDQLYNSLDMQTKNTYSSDAISTWKNHPNTFIPSGQFKVLQRGCWSKKCFKREKSHLKVADRPEVSPSNPWIQHFTNGSLKRLSSTSTSTSPQYPVTDFRLHQETGCSNTEVTDQNFVDDTTRSRKRTRTSKVSHSGNDQVVPLCTSDATAIADSYVSSKKNTR</sequence>
<protein>
    <submittedName>
        <fullName evidence="2">Uncharacterized protein</fullName>
    </submittedName>
</protein>
<dbReference type="EMBL" id="JAMZMK010008419">
    <property type="protein sequence ID" value="KAI7740498.1"/>
    <property type="molecule type" value="Genomic_DNA"/>
</dbReference>
<keyword evidence="3" id="KW-1185">Reference proteome</keyword>
<comment type="caution">
    <text evidence="2">The sequence shown here is derived from an EMBL/GenBank/DDBJ whole genome shotgun (WGS) entry which is preliminary data.</text>
</comment>
<dbReference type="PANTHER" id="PTHR33676">
    <property type="entry name" value="COLD REGULATED PROTEIN 27"/>
    <property type="match status" value="1"/>
</dbReference>
<dbReference type="InterPro" id="IPR044678">
    <property type="entry name" value="COR27/28"/>
</dbReference>
<gene>
    <name evidence="2" type="ORF">M8C21_030456</name>
</gene>
<dbReference type="PANTHER" id="PTHR33676:SF3">
    <property type="entry name" value="COLD-REGULATED PROTEIN 27"/>
    <property type="match status" value="1"/>
</dbReference>
<dbReference type="Proteomes" id="UP001206925">
    <property type="component" value="Unassembled WGS sequence"/>
</dbReference>
<proteinExistence type="predicted"/>
<reference evidence="2" key="1">
    <citation type="submission" date="2022-06" db="EMBL/GenBank/DDBJ databases">
        <title>Uncovering the hologenomic basis of an extraordinary plant invasion.</title>
        <authorList>
            <person name="Bieker V.C."/>
            <person name="Martin M.D."/>
            <person name="Gilbert T."/>
            <person name="Hodgins K."/>
            <person name="Battlay P."/>
            <person name="Petersen B."/>
            <person name="Wilson J."/>
        </authorList>
    </citation>
    <scope>NUCLEOTIDE SEQUENCE</scope>
    <source>
        <strain evidence="2">AA19_3_7</strain>
        <tissue evidence="2">Leaf</tissue>
    </source>
</reference>
<organism evidence="2 3">
    <name type="scientific">Ambrosia artemisiifolia</name>
    <name type="common">Common ragweed</name>
    <dbReference type="NCBI Taxonomy" id="4212"/>
    <lineage>
        <taxon>Eukaryota</taxon>
        <taxon>Viridiplantae</taxon>
        <taxon>Streptophyta</taxon>
        <taxon>Embryophyta</taxon>
        <taxon>Tracheophyta</taxon>
        <taxon>Spermatophyta</taxon>
        <taxon>Magnoliopsida</taxon>
        <taxon>eudicotyledons</taxon>
        <taxon>Gunneridae</taxon>
        <taxon>Pentapetalae</taxon>
        <taxon>asterids</taxon>
        <taxon>campanulids</taxon>
        <taxon>Asterales</taxon>
        <taxon>Asteraceae</taxon>
        <taxon>Asteroideae</taxon>
        <taxon>Heliantheae alliance</taxon>
        <taxon>Heliantheae</taxon>
        <taxon>Ambrosia</taxon>
    </lineage>
</organism>
<evidence type="ECO:0000256" key="1">
    <source>
        <dbReference type="SAM" id="MobiDB-lite"/>
    </source>
</evidence>
<feature type="compositionally biased region" description="Polar residues" evidence="1">
    <location>
        <begin position="189"/>
        <end position="198"/>
    </location>
</feature>